<dbReference type="EMBL" id="FXAW01000002">
    <property type="protein sequence ID" value="SMG20606.1"/>
    <property type="molecule type" value="Genomic_DNA"/>
</dbReference>
<sequence>MQLPNEEIDISIECHRCGEPQKRGYNFCNKCGAQNINAFRRELKKDSNYSRNLTNLARYTFVILALIVVSIFTGDDLYSLIFWTTCFAIVDVIFGILQPEVWSLFSIKNIKIKPLLFVSLFGILSGFLVSYSIEKLNLFLELETYNSIDIFKDLEYSLISAIVLTAVFPAIFEEMAFRGFIFNNLTRLAGKKSAIWGSSFLFGLVHFSLLSLYWIVPFGLFLAYFRNRYNTIIYGIVLHFIHNSTVVLIDHYELF</sequence>
<keyword evidence="1" id="KW-1133">Transmembrane helix</keyword>
<dbReference type="GO" id="GO:0004175">
    <property type="term" value="F:endopeptidase activity"/>
    <property type="evidence" value="ECO:0007669"/>
    <property type="project" value="UniProtKB-ARBA"/>
</dbReference>
<dbReference type="PANTHER" id="PTHR43592">
    <property type="entry name" value="CAAX AMINO TERMINAL PROTEASE"/>
    <property type="match status" value="1"/>
</dbReference>
<feature type="transmembrane region" description="Helical" evidence="1">
    <location>
        <begin position="56"/>
        <end position="74"/>
    </location>
</feature>
<evidence type="ECO:0000313" key="3">
    <source>
        <dbReference type="EMBL" id="SMG20606.1"/>
    </source>
</evidence>
<evidence type="ECO:0000259" key="2">
    <source>
        <dbReference type="Pfam" id="PF02517"/>
    </source>
</evidence>
<feature type="transmembrane region" description="Helical" evidence="1">
    <location>
        <begin position="80"/>
        <end position="102"/>
    </location>
</feature>
<accession>A0A1X7J0B2</accession>
<dbReference type="GO" id="GO:0080120">
    <property type="term" value="P:CAAX-box protein maturation"/>
    <property type="evidence" value="ECO:0007669"/>
    <property type="project" value="UniProtKB-ARBA"/>
</dbReference>
<dbReference type="InterPro" id="IPR003675">
    <property type="entry name" value="Rce1/LyrA-like_dom"/>
</dbReference>
<dbReference type="PANTHER" id="PTHR43592:SF15">
    <property type="entry name" value="CAAX AMINO TERMINAL PROTEASE FAMILY PROTEIN"/>
    <property type="match status" value="1"/>
</dbReference>
<keyword evidence="3" id="KW-0645">Protease</keyword>
<dbReference type="RefSeq" id="WP_085516085.1">
    <property type="nucleotide sequence ID" value="NZ_FXAW01000002.1"/>
</dbReference>
<evidence type="ECO:0000313" key="4">
    <source>
        <dbReference type="Proteomes" id="UP000193804"/>
    </source>
</evidence>
<protein>
    <submittedName>
        <fullName evidence="3">Membrane protease YdiL, CAAX protease family</fullName>
    </submittedName>
</protein>
<reference evidence="4" key="1">
    <citation type="submission" date="2017-04" db="EMBL/GenBank/DDBJ databases">
        <authorList>
            <person name="Varghese N."/>
            <person name="Submissions S."/>
        </authorList>
    </citation>
    <scope>NUCLEOTIDE SEQUENCE [LARGE SCALE GENOMIC DNA]</scope>
    <source>
        <strain evidence="4">DSM 4125</strain>
    </source>
</reference>
<feature type="transmembrane region" description="Helical" evidence="1">
    <location>
        <begin position="231"/>
        <end position="249"/>
    </location>
</feature>
<dbReference type="GO" id="GO:0006508">
    <property type="term" value="P:proteolysis"/>
    <property type="evidence" value="ECO:0007669"/>
    <property type="project" value="UniProtKB-KW"/>
</dbReference>
<gene>
    <name evidence="3" type="ORF">SAMN05661096_01110</name>
</gene>
<dbReference type="OrthoDB" id="158986at2"/>
<proteinExistence type="predicted"/>
<keyword evidence="1" id="KW-0472">Membrane</keyword>
<keyword evidence="4" id="KW-1185">Reference proteome</keyword>
<feature type="transmembrane region" description="Helical" evidence="1">
    <location>
        <begin position="153"/>
        <end position="172"/>
    </location>
</feature>
<dbReference type="AlphaFoldDB" id="A0A1X7J0B2"/>
<dbReference type="Proteomes" id="UP000193804">
    <property type="component" value="Unassembled WGS sequence"/>
</dbReference>
<dbReference type="Pfam" id="PF02517">
    <property type="entry name" value="Rce1-like"/>
    <property type="match status" value="1"/>
</dbReference>
<keyword evidence="1" id="KW-0812">Transmembrane</keyword>
<keyword evidence="3" id="KW-0378">Hydrolase</keyword>
<organism evidence="3 4">
    <name type="scientific">Marivirga sericea</name>
    <dbReference type="NCBI Taxonomy" id="1028"/>
    <lineage>
        <taxon>Bacteria</taxon>
        <taxon>Pseudomonadati</taxon>
        <taxon>Bacteroidota</taxon>
        <taxon>Cytophagia</taxon>
        <taxon>Cytophagales</taxon>
        <taxon>Marivirgaceae</taxon>
        <taxon>Marivirga</taxon>
    </lineage>
</organism>
<evidence type="ECO:0000256" key="1">
    <source>
        <dbReference type="SAM" id="Phobius"/>
    </source>
</evidence>
<name>A0A1X7J0B2_9BACT</name>
<feature type="transmembrane region" description="Helical" evidence="1">
    <location>
        <begin position="114"/>
        <end position="133"/>
    </location>
</feature>
<dbReference type="STRING" id="1028.SAMN05661096_01110"/>
<feature type="domain" description="CAAX prenyl protease 2/Lysostaphin resistance protein A-like" evidence="2">
    <location>
        <begin position="158"/>
        <end position="244"/>
    </location>
</feature>
<feature type="transmembrane region" description="Helical" evidence="1">
    <location>
        <begin position="193"/>
        <end position="225"/>
    </location>
</feature>